<sequence length="188" mass="20982">MQTDFQELSVHSLPHDLFTQLWQLVQAVYRQQGRELRARVMDHYNCMVNLSYQRGRPPKVWINVAEGFGPLDAERVRVFSINAYHGTIKDMARQSAGTKRSLEDAPQAGAATQRQRGATQQCPPEIHFTCRYPFVPCPQFVGSRHGYHFKLGPEGLGYYLEAAVAAVAASAAGMSHSQPTQPQAQPAQ</sequence>
<keyword evidence="3" id="KW-1185">Reference proteome</keyword>
<accession>A0AAW1NT57</accession>
<dbReference type="Proteomes" id="UP001465755">
    <property type="component" value="Unassembled WGS sequence"/>
</dbReference>
<comment type="caution">
    <text evidence="2">The sequence shown here is derived from an EMBL/GenBank/DDBJ whole genome shotgun (WGS) entry which is preliminary data.</text>
</comment>
<evidence type="ECO:0000256" key="1">
    <source>
        <dbReference type="SAM" id="MobiDB-lite"/>
    </source>
</evidence>
<feature type="region of interest" description="Disordered" evidence="1">
    <location>
        <begin position="95"/>
        <end position="120"/>
    </location>
</feature>
<proteinExistence type="predicted"/>
<feature type="compositionally biased region" description="Low complexity" evidence="1">
    <location>
        <begin position="107"/>
        <end position="120"/>
    </location>
</feature>
<protein>
    <submittedName>
        <fullName evidence="2">Uncharacterized protein</fullName>
    </submittedName>
</protein>
<evidence type="ECO:0000313" key="3">
    <source>
        <dbReference type="Proteomes" id="UP001465755"/>
    </source>
</evidence>
<organism evidence="2 3">
    <name type="scientific">Symbiochloris irregularis</name>
    <dbReference type="NCBI Taxonomy" id="706552"/>
    <lineage>
        <taxon>Eukaryota</taxon>
        <taxon>Viridiplantae</taxon>
        <taxon>Chlorophyta</taxon>
        <taxon>core chlorophytes</taxon>
        <taxon>Trebouxiophyceae</taxon>
        <taxon>Trebouxiales</taxon>
        <taxon>Trebouxiaceae</taxon>
        <taxon>Symbiochloris</taxon>
    </lineage>
</organism>
<reference evidence="2 3" key="1">
    <citation type="journal article" date="2024" name="Nat. Commun.">
        <title>Phylogenomics reveals the evolutionary origins of lichenization in chlorophyte algae.</title>
        <authorList>
            <person name="Puginier C."/>
            <person name="Libourel C."/>
            <person name="Otte J."/>
            <person name="Skaloud P."/>
            <person name="Haon M."/>
            <person name="Grisel S."/>
            <person name="Petersen M."/>
            <person name="Berrin J.G."/>
            <person name="Delaux P.M."/>
            <person name="Dal Grande F."/>
            <person name="Keller J."/>
        </authorList>
    </citation>
    <scope>NUCLEOTIDE SEQUENCE [LARGE SCALE GENOMIC DNA]</scope>
    <source>
        <strain evidence="2 3">SAG 2036</strain>
    </source>
</reference>
<name>A0AAW1NT57_9CHLO</name>
<dbReference type="AlphaFoldDB" id="A0AAW1NT57"/>
<dbReference type="EMBL" id="JALJOQ010000149">
    <property type="protein sequence ID" value="KAK9793492.1"/>
    <property type="molecule type" value="Genomic_DNA"/>
</dbReference>
<gene>
    <name evidence="2" type="ORF">WJX73_004213</name>
</gene>
<evidence type="ECO:0000313" key="2">
    <source>
        <dbReference type="EMBL" id="KAK9793492.1"/>
    </source>
</evidence>